<keyword evidence="3" id="KW-0812">Transmembrane</keyword>
<feature type="region of interest" description="Disordered" evidence="1">
    <location>
        <begin position="47"/>
        <end position="112"/>
    </location>
</feature>
<dbReference type="Proteomes" id="UP000727407">
    <property type="component" value="Unassembled WGS sequence"/>
</dbReference>
<keyword evidence="2" id="KW-0732">Signal</keyword>
<evidence type="ECO:0000256" key="1">
    <source>
        <dbReference type="SAM" id="MobiDB-lite"/>
    </source>
</evidence>
<evidence type="ECO:0000313" key="4">
    <source>
        <dbReference type="Proteomes" id="UP000727407"/>
    </source>
</evidence>
<organism evidence="3 4">
    <name type="scientific">Clarias magur</name>
    <name type="common">Asian catfish</name>
    <name type="synonym">Macropteronotus magur</name>
    <dbReference type="NCBI Taxonomy" id="1594786"/>
    <lineage>
        <taxon>Eukaryota</taxon>
        <taxon>Metazoa</taxon>
        <taxon>Chordata</taxon>
        <taxon>Craniata</taxon>
        <taxon>Vertebrata</taxon>
        <taxon>Euteleostomi</taxon>
        <taxon>Actinopterygii</taxon>
        <taxon>Neopterygii</taxon>
        <taxon>Teleostei</taxon>
        <taxon>Ostariophysi</taxon>
        <taxon>Siluriformes</taxon>
        <taxon>Clariidae</taxon>
        <taxon>Clarias</taxon>
    </lineage>
</organism>
<reference evidence="3" key="1">
    <citation type="submission" date="2020-07" db="EMBL/GenBank/DDBJ databases">
        <title>Clarias magur genome sequencing, assembly and annotation.</title>
        <authorList>
            <person name="Kushwaha B."/>
            <person name="Kumar R."/>
            <person name="Das P."/>
            <person name="Joshi C.G."/>
            <person name="Kumar D."/>
            <person name="Nagpure N.S."/>
            <person name="Pandey M."/>
            <person name="Agarwal S."/>
            <person name="Srivastava S."/>
            <person name="Singh M."/>
            <person name="Sahoo L."/>
            <person name="Jayasankar P."/>
            <person name="Meher P.K."/>
            <person name="Koringa P.G."/>
            <person name="Iquebal M.A."/>
            <person name="Das S.P."/>
            <person name="Bit A."/>
            <person name="Patnaik S."/>
            <person name="Patel N."/>
            <person name="Shah T.M."/>
            <person name="Hinsu A."/>
            <person name="Jena J.K."/>
        </authorList>
    </citation>
    <scope>NUCLEOTIDE SEQUENCE</scope>
    <source>
        <strain evidence="3">CIFAMagur01</strain>
        <tissue evidence="3">Testis</tissue>
    </source>
</reference>
<name>A0A8J4WQV7_CLAMG</name>
<evidence type="ECO:0000313" key="3">
    <source>
        <dbReference type="EMBL" id="KAF5889094.1"/>
    </source>
</evidence>
<gene>
    <name evidence="3" type="primary">prrt3</name>
    <name evidence="3" type="ORF">DAT39_021204</name>
</gene>
<keyword evidence="4" id="KW-1185">Reference proteome</keyword>
<feature type="chain" id="PRO_5035323514" evidence="2">
    <location>
        <begin position="36"/>
        <end position="295"/>
    </location>
</feature>
<feature type="signal peptide" evidence="2">
    <location>
        <begin position="1"/>
        <end position="35"/>
    </location>
</feature>
<feature type="compositionally biased region" description="Polar residues" evidence="1">
    <location>
        <begin position="47"/>
        <end position="64"/>
    </location>
</feature>
<dbReference type="EMBL" id="QNUK01000865">
    <property type="protein sequence ID" value="KAF5889094.1"/>
    <property type="molecule type" value="Genomic_DNA"/>
</dbReference>
<keyword evidence="3" id="KW-0472">Membrane</keyword>
<sequence length="295" mass="32015">ADMKPVSRLSIRCAFGSLSKSMSLLLLTPLLLALAQPIASQVYVNSSTYNDNTRSPADQTQESLRPSPPTGRTDVLDESNYQRPKTEELTNRIASVGDYEEGKPTLNGQPKAINNNTVEKILMKPSKIYTEVDLTTQSLSPNNRTERGLGRTQHTTMKPVTKVPTQKTGGYSENEATTFISIKQHFGETTIADAVHKKAIPDTSEEDLKSMSEVSLPTAVSLASTDSSTDSDHTDDAQMSHTFLTTESTTHIKTTVGLVLQARISTATVANKKQLTSVNFPGVAHWMNMSGADLG</sequence>
<evidence type="ECO:0000256" key="2">
    <source>
        <dbReference type="SAM" id="SignalP"/>
    </source>
</evidence>
<protein>
    <submittedName>
        <fullName evidence="3">Proline-rich transmembrane protein 3</fullName>
    </submittedName>
</protein>
<feature type="non-terminal residue" evidence="3">
    <location>
        <position position="1"/>
    </location>
</feature>
<proteinExistence type="predicted"/>
<feature type="non-terminal residue" evidence="3">
    <location>
        <position position="295"/>
    </location>
</feature>
<dbReference type="OrthoDB" id="10066605at2759"/>
<dbReference type="AlphaFoldDB" id="A0A8J4WQV7"/>
<comment type="caution">
    <text evidence="3">The sequence shown here is derived from an EMBL/GenBank/DDBJ whole genome shotgun (WGS) entry which is preliminary data.</text>
</comment>
<accession>A0A8J4WQV7</accession>